<feature type="non-terminal residue" evidence="1">
    <location>
        <position position="1"/>
    </location>
</feature>
<dbReference type="AlphaFoldDB" id="A0A820DWH9"/>
<protein>
    <submittedName>
        <fullName evidence="1">Uncharacterized protein</fullName>
    </submittedName>
</protein>
<dbReference type="EMBL" id="CAJOAX010029128">
    <property type="protein sequence ID" value="CAF4237873.1"/>
    <property type="molecule type" value="Genomic_DNA"/>
</dbReference>
<dbReference type="Proteomes" id="UP000663823">
    <property type="component" value="Unassembled WGS sequence"/>
</dbReference>
<evidence type="ECO:0000313" key="1">
    <source>
        <dbReference type="EMBL" id="CAF4237873.1"/>
    </source>
</evidence>
<reference evidence="1" key="1">
    <citation type="submission" date="2021-02" db="EMBL/GenBank/DDBJ databases">
        <authorList>
            <person name="Nowell W R."/>
        </authorList>
    </citation>
    <scope>NUCLEOTIDE SEQUENCE</scope>
</reference>
<proteinExistence type="predicted"/>
<sequence length="73" mass="8145">MFIFYLDCWKNFTNDESPLPITTSFIFCLGASNHCIIGSKLQCSSKNSVTDNLSLEINNSFIFCLGSSKNPVK</sequence>
<name>A0A820DWH9_9BILA</name>
<organism evidence="1 2">
    <name type="scientific">Rotaria sordida</name>
    <dbReference type="NCBI Taxonomy" id="392033"/>
    <lineage>
        <taxon>Eukaryota</taxon>
        <taxon>Metazoa</taxon>
        <taxon>Spiralia</taxon>
        <taxon>Gnathifera</taxon>
        <taxon>Rotifera</taxon>
        <taxon>Eurotatoria</taxon>
        <taxon>Bdelloidea</taxon>
        <taxon>Philodinida</taxon>
        <taxon>Philodinidae</taxon>
        <taxon>Rotaria</taxon>
    </lineage>
</organism>
<comment type="caution">
    <text evidence="1">The sequence shown here is derived from an EMBL/GenBank/DDBJ whole genome shotgun (WGS) entry which is preliminary data.</text>
</comment>
<accession>A0A820DWH9</accession>
<evidence type="ECO:0000313" key="2">
    <source>
        <dbReference type="Proteomes" id="UP000663823"/>
    </source>
</evidence>
<gene>
    <name evidence="1" type="ORF">OTI717_LOCUS39983</name>
</gene>